<dbReference type="EMBL" id="CP149782">
    <property type="protein sequence ID" value="WYF43247.1"/>
    <property type="molecule type" value="Genomic_DNA"/>
</dbReference>
<evidence type="ECO:0000313" key="1">
    <source>
        <dbReference type="EMBL" id="WYF43247.1"/>
    </source>
</evidence>
<name>A0AAU6PZ24_9DEIO</name>
<gene>
    <name evidence="1" type="ORF">WDJ50_07315</name>
</gene>
<protein>
    <recommendedName>
        <fullName evidence="2">DUF1579 domain-containing protein</fullName>
    </recommendedName>
</protein>
<accession>A0AAU6PZ24</accession>
<reference evidence="1" key="1">
    <citation type="submission" date="2024-03" db="EMBL/GenBank/DDBJ databases">
        <title>Deinococcus weizhi sp. nov., isolated from human skin.</title>
        <authorList>
            <person name="Wei Z."/>
            <person name="Tian F."/>
            <person name="Yang C."/>
            <person name="Xin L.T."/>
            <person name="Wen Z.J."/>
            <person name="Lan K.C."/>
            <person name="Yu L."/>
            <person name="Zhe W."/>
            <person name="Dan F.D."/>
            <person name="Jun W."/>
            <person name="Rui Z."/>
            <person name="Yong X.J."/>
            <person name="Ting Y."/>
            <person name="Wei X."/>
            <person name="Xu Z.G."/>
            <person name="Xin Z."/>
            <person name="Dong F.G."/>
            <person name="Ni X.M."/>
            <person name="Zheng M.G."/>
            <person name="Chun Y."/>
            <person name="Qian W.X."/>
        </authorList>
    </citation>
    <scope>NUCLEOTIDE SEQUENCE</scope>
    <source>
        <strain evidence="1">VB142</strain>
    </source>
</reference>
<evidence type="ECO:0008006" key="2">
    <source>
        <dbReference type="Google" id="ProtNLM"/>
    </source>
</evidence>
<sequence>MPAATTTNEAAPTFPNLSGTWKMEIFSRAQERDMGTPNLAGTLTLKSEKPEQVSGQYIATVRDDQFKANPNDTRRLTYKVDSGFWSASKQWQSDKQTWYTNEQLSFTLRPTQLEIGGVAQEEGFPINLQCRIFTKSRVEKPTSGKETYVLTCVTEDKQLKLDAWIEKQ</sequence>
<dbReference type="RefSeq" id="WP_339093746.1">
    <property type="nucleotide sequence ID" value="NZ_CP149782.1"/>
</dbReference>
<organism evidence="1">
    <name type="scientific">Deinococcus sp. VB142</name>
    <dbReference type="NCBI Taxonomy" id="3112952"/>
    <lineage>
        <taxon>Bacteria</taxon>
        <taxon>Thermotogati</taxon>
        <taxon>Deinococcota</taxon>
        <taxon>Deinococci</taxon>
        <taxon>Deinococcales</taxon>
        <taxon>Deinococcaceae</taxon>
        <taxon>Deinococcus</taxon>
    </lineage>
</organism>
<proteinExistence type="predicted"/>
<dbReference type="AlphaFoldDB" id="A0AAU6PZ24"/>